<dbReference type="Pfam" id="PF19419">
    <property type="entry name" value="DUF5983"/>
    <property type="match status" value="1"/>
</dbReference>
<sequence length="259" mass="29395">MNTNKITNWTIGECCTKATGVVLSHFRGTATEVQILLLKMVKQLKNIDSGEYVHGTETLKELTSEHEEYTAAAVFWSYEVKITAKETCHVKEITDKYVAGDFKATDEKMQELKKGLKSNHEALENFLGVKLSSLNPAEIEEQMEETISQMPEEELEKVYDKYAFSVERNISHILTVSTGHISKKTRDLLTRAAHGETYFPVAVYEKGKCGFYLYVPDEMDDTLPVELKHLLQITKSLGCEILCLDSDGSVLPNMEHYNW</sequence>
<dbReference type="EMBL" id="CZBP01000001">
    <property type="protein sequence ID" value="CUP59630.1"/>
    <property type="molecule type" value="Genomic_DNA"/>
</dbReference>
<dbReference type="RefSeq" id="WP_055059147.1">
    <property type="nucleotide sequence ID" value="NZ_CZBP01000001.1"/>
</dbReference>
<accession>A0A174PLF7</accession>
<organism evidence="2 3">
    <name type="scientific">Blautia obeum</name>
    <dbReference type="NCBI Taxonomy" id="40520"/>
    <lineage>
        <taxon>Bacteria</taxon>
        <taxon>Bacillati</taxon>
        <taxon>Bacillota</taxon>
        <taxon>Clostridia</taxon>
        <taxon>Lachnospirales</taxon>
        <taxon>Lachnospiraceae</taxon>
        <taxon>Blautia</taxon>
    </lineage>
</organism>
<evidence type="ECO:0000313" key="3">
    <source>
        <dbReference type="Proteomes" id="UP000095762"/>
    </source>
</evidence>
<feature type="domain" description="DUF5983" evidence="1">
    <location>
        <begin position="174"/>
        <end position="259"/>
    </location>
</feature>
<dbReference type="InterPro" id="IPR046025">
    <property type="entry name" value="DUF5983"/>
</dbReference>
<reference evidence="2 3" key="1">
    <citation type="submission" date="2015-09" db="EMBL/GenBank/DDBJ databases">
        <authorList>
            <consortium name="Pathogen Informatics"/>
        </authorList>
    </citation>
    <scope>NUCLEOTIDE SEQUENCE [LARGE SCALE GENOMIC DNA]</scope>
    <source>
        <strain evidence="2 3">2789STDY5834957</strain>
    </source>
</reference>
<proteinExistence type="predicted"/>
<name>A0A174PLF7_9FIRM</name>
<dbReference type="AlphaFoldDB" id="A0A174PLF7"/>
<evidence type="ECO:0000313" key="2">
    <source>
        <dbReference type="EMBL" id="CUP59630.1"/>
    </source>
</evidence>
<protein>
    <recommendedName>
        <fullName evidence="1">DUF5983 domain-containing protein</fullName>
    </recommendedName>
</protein>
<gene>
    <name evidence="2" type="ORF">ERS852569_00109</name>
</gene>
<evidence type="ECO:0000259" key="1">
    <source>
        <dbReference type="Pfam" id="PF19419"/>
    </source>
</evidence>
<dbReference type="Proteomes" id="UP000095762">
    <property type="component" value="Unassembled WGS sequence"/>
</dbReference>